<sequence length="65" mass="6692">MEMKKIACALLIVVVSMSAILATESPIESPAGAPTVATSNGIVAFPAIGTMVGASLLSFFAYYMH</sequence>
<dbReference type="Proteomes" id="UP001060085">
    <property type="component" value="Linkage Group LG01"/>
</dbReference>
<gene>
    <name evidence="1" type="ORF">M9H77_03415</name>
</gene>
<keyword evidence="2" id="KW-1185">Reference proteome</keyword>
<name>A0ACC0CBC8_CATRO</name>
<dbReference type="EMBL" id="CM044701">
    <property type="protein sequence ID" value="KAI5682187.1"/>
    <property type="molecule type" value="Genomic_DNA"/>
</dbReference>
<evidence type="ECO:0000313" key="1">
    <source>
        <dbReference type="EMBL" id="KAI5682187.1"/>
    </source>
</evidence>
<organism evidence="1 2">
    <name type="scientific">Catharanthus roseus</name>
    <name type="common">Madagascar periwinkle</name>
    <name type="synonym">Vinca rosea</name>
    <dbReference type="NCBI Taxonomy" id="4058"/>
    <lineage>
        <taxon>Eukaryota</taxon>
        <taxon>Viridiplantae</taxon>
        <taxon>Streptophyta</taxon>
        <taxon>Embryophyta</taxon>
        <taxon>Tracheophyta</taxon>
        <taxon>Spermatophyta</taxon>
        <taxon>Magnoliopsida</taxon>
        <taxon>eudicotyledons</taxon>
        <taxon>Gunneridae</taxon>
        <taxon>Pentapetalae</taxon>
        <taxon>asterids</taxon>
        <taxon>lamiids</taxon>
        <taxon>Gentianales</taxon>
        <taxon>Apocynaceae</taxon>
        <taxon>Rauvolfioideae</taxon>
        <taxon>Vinceae</taxon>
        <taxon>Catharanthinae</taxon>
        <taxon>Catharanthus</taxon>
    </lineage>
</organism>
<reference evidence="2" key="1">
    <citation type="journal article" date="2023" name="Nat. Plants">
        <title>Single-cell RNA sequencing provides a high-resolution roadmap for understanding the multicellular compartmentation of specialized metabolism.</title>
        <authorList>
            <person name="Sun S."/>
            <person name="Shen X."/>
            <person name="Li Y."/>
            <person name="Li Y."/>
            <person name="Wang S."/>
            <person name="Li R."/>
            <person name="Zhang H."/>
            <person name="Shen G."/>
            <person name="Guo B."/>
            <person name="Wei J."/>
            <person name="Xu J."/>
            <person name="St-Pierre B."/>
            <person name="Chen S."/>
            <person name="Sun C."/>
        </authorList>
    </citation>
    <scope>NUCLEOTIDE SEQUENCE [LARGE SCALE GENOMIC DNA]</scope>
</reference>
<accession>A0ACC0CBC8</accession>
<proteinExistence type="predicted"/>
<evidence type="ECO:0000313" key="2">
    <source>
        <dbReference type="Proteomes" id="UP001060085"/>
    </source>
</evidence>
<protein>
    <submittedName>
        <fullName evidence="1">Uncharacterized protein</fullName>
    </submittedName>
</protein>
<comment type="caution">
    <text evidence="1">The sequence shown here is derived from an EMBL/GenBank/DDBJ whole genome shotgun (WGS) entry which is preliminary data.</text>
</comment>